<evidence type="ECO:0000256" key="5">
    <source>
        <dbReference type="ARBA" id="ARBA00022692"/>
    </source>
</evidence>
<feature type="transmembrane region" description="Helical" evidence="8">
    <location>
        <begin position="69"/>
        <end position="90"/>
    </location>
</feature>
<dbReference type="Pfam" id="PF03606">
    <property type="entry name" value="DcuC"/>
    <property type="match status" value="1"/>
</dbReference>
<comment type="caution">
    <text evidence="9">The sequence shown here is derived from an EMBL/GenBank/DDBJ whole genome shotgun (WGS) entry which is preliminary data.</text>
</comment>
<dbReference type="NCBIfam" id="NF037994">
    <property type="entry name" value="DcuC_1"/>
    <property type="match status" value="1"/>
</dbReference>
<accession>A0AB35LCX6</accession>
<feature type="transmembrane region" description="Helical" evidence="8">
    <location>
        <begin position="436"/>
        <end position="455"/>
    </location>
</feature>
<feature type="transmembrane region" description="Helical" evidence="8">
    <location>
        <begin position="114"/>
        <end position="141"/>
    </location>
</feature>
<keyword evidence="7 8" id="KW-0472">Membrane</keyword>
<feature type="transmembrane region" description="Helical" evidence="8">
    <location>
        <begin position="190"/>
        <end position="215"/>
    </location>
</feature>
<evidence type="ECO:0000256" key="1">
    <source>
        <dbReference type="ARBA" id="ARBA00004651"/>
    </source>
</evidence>
<evidence type="ECO:0000313" key="9">
    <source>
        <dbReference type="EMBL" id="MDH2306225.1"/>
    </source>
</evidence>
<evidence type="ECO:0000313" key="10">
    <source>
        <dbReference type="Proteomes" id="UP001162044"/>
    </source>
</evidence>
<evidence type="ECO:0000256" key="4">
    <source>
        <dbReference type="ARBA" id="ARBA00022475"/>
    </source>
</evidence>
<feature type="transmembrane region" description="Helical" evidence="8">
    <location>
        <begin position="29"/>
        <end position="48"/>
    </location>
</feature>
<evidence type="ECO:0000256" key="8">
    <source>
        <dbReference type="SAM" id="Phobius"/>
    </source>
</evidence>
<dbReference type="PANTHER" id="PTHR42002">
    <property type="entry name" value="ANAEROBIC C4-DICARBOXYLATE TRANSPORTER DCUC-RELATED"/>
    <property type="match status" value="1"/>
</dbReference>
<dbReference type="InterPro" id="IPR004669">
    <property type="entry name" value="C4_dicarb_anaerob_car"/>
</dbReference>
<dbReference type="GO" id="GO:0015556">
    <property type="term" value="F:C4-dicarboxylate transmembrane transporter activity"/>
    <property type="evidence" value="ECO:0007669"/>
    <property type="project" value="InterPro"/>
</dbReference>
<gene>
    <name evidence="9" type="primary">dcuC</name>
    <name evidence="9" type="ORF">QDQ51_12455</name>
</gene>
<keyword evidence="6 8" id="KW-1133">Transmembrane helix</keyword>
<keyword evidence="3" id="KW-0813">Transport</keyword>
<reference evidence="9" key="2">
    <citation type="submission" date="2023-10" db="EMBL/GenBank/DDBJ databases">
        <title>Analysis of Resistance Genes of Carbapenem-resistant Providencia rettgeri.</title>
        <authorList>
            <person name="Liu M."/>
        </authorList>
    </citation>
    <scope>NUCLEOTIDE SEQUENCE</scope>
    <source>
        <strain evidence="9">QITACRE101</strain>
    </source>
</reference>
<feature type="transmembrane region" description="Helical" evidence="8">
    <location>
        <begin position="271"/>
        <end position="290"/>
    </location>
</feature>
<reference evidence="9" key="1">
    <citation type="submission" date="2023-04" db="EMBL/GenBank/DDBJ databases">
        <authorList>
            <person name="Li W."/>
        </authorList>
    </citation>
    <scope>NUCLEOTIDE SEQUENCE</scope>
    <source>
        <strain evidence="9">QITACRE101</strain>
    </source>
</reference>
<feature type="transmembrane region" description="Helical" evidence="8">
    <location>
        <begin position="245"/>
        <end position="265"/>
    </location>
</feature>
<dbReference type="EMBL" id="JARVQW010000005">
    <property type="protein sequence ID" value="MDH2306225.1"/>
    <property type="molecule type" value="Genomic_DNA"/>
</dbReference>
<dbReference type="Proteomes" id="UP001162044">
    <property type="component" value="Unassembled WGS sequence"/>
</dbReference>
<protein>
    <submittedName>
        <fullName evidence="9">C4-dicarboxylate transporter DcuC</fullName>
    </submittedName>
</protein>
<organism evidence="9 10">
    <name type="scientific">Providencia rettgeri</name>
    <dbReference type="NCBI Taxonomy" id="587"/>
    <lineage>
        <taxon>Bacteria</taxon>
        <taxon>Pseudomonadati</taxon>
        <taxon>Pseudomonadota</taxon>
        <taxon>Gammaproteobacteria</taxon>
        <taxon>Enterobacterales</taxon>
        <taxon>Morganellaceae</taxon>
        <taxon>Providencia</taxon>
    </lineage>
</organism>
<comment type="similarity">
    <text evidence="2">Belongs to the DcuC/DcuD transporter (TC 2.A.61) family.</text>
</comment>
<dbReference type="GO" id="GO:0005886">
    <property type="term" value="C:plasma membrane"/>
    <property type="evidence" value="ECO:0007669"/>
    <property type="project" value="UniProtKB-SubCell"/>
</dbReference>
<evidence type="ECO:0000256" key="7">
    <source>
        <dbReference type="ARBA" id="ARBA00023136"/>
    </source>
</evidence>
<evidence type="ECO:0000256" key="3">
    <source>
        <dbReference type="ARBA" id="ARBA00022448"/>
    </source>
</evidence>
<feature type="transmembrane region" description="Helical" evidence="8">
    <location>
        <begin position="410"/>
        <end position="429"/>
    </location>
</feature>
<dbReference type="InterPro" id="IPR018385">
    <property type="entry name" value="C4_dicarb_anaerob_car-like"/>
</dbReference>
<proteinExistence type="inferred from homology"/>
<evidence type="ECO:0000256" key="6">
    <source>
        <dbReference type="ARBA" id="ARBA00022989"/>
    </source>
</evidence>
<dbReference type="PANTHER" id="PTHR42002:SF2">
    <property type="entry name" value="ANAEROBIC C4-DICARBOXYLATE TRANSPORTER DCUC-RELATED"/>
    <property type="match status" value="1"/>
</dbReference>
<feature type="transmembrane region" description="Helical" evidence="8">
    <location>
        <begin position="346"/>
        <end position="367"/>
    </location>
</feature>
<dbReference type="NCBIfam" id="TIGR00771">
    <property type="entry name" value="DcuC"/>
    <property type="match status" value="1"/>
</dbReference>
<comment type="subcellular location">
    <subcellularLocation>
        <location evidence="1">Cell membrane</location>
        <topology evidence="1">Multi-pass membrane protein</topology>
    </subcellularLocation>
</comment>
<feature type="transmembrane region" description="Helical" evidence="8">
    <location>
        <begin position="302"/>
        <end position="326"/>
    </location>
</feature>
<dbReference type="RefSeq" id="WP_004907576.1">
    <property type="nucleotide sequence ID" value="NZ_ABEXOA020000077.1"/>
</dbReference>
<name>A0AB35LCX6_PRORE</name>
<sequence length="456" mass="49306">MTGLIIAALVTALVVYLLARGYKPQPVLLLGGLLLLLLTASLDLNSLLPENKTTHFKYFDIFQIFTDIMSSRLAGLGLTLMAIAGFSRYMEHVGASRALFAIFEKPLKTIKSPYLLLVISFLVTQILVIFIPSHAGLGMLLMVTMYPILIRSGISPLSALAVIGCCQFIDHGPGSGNVIMAAKTADIEPAVYFVQYQLPVTIPIIIAVAITHFFIQRWWDKREGFVFDLSKIDSIKEDSGNKVPLSYALLPVIPLILIIGFSPLLHPYIKLEVTTAMIISTVIALIFEYVRLRDAKAVMDSFMLFFEGMGKQFVLVVSLIVSGEFFANGLLKSGAVDTLISAAQDAGFGIGAMIIVMSAILALAAFLMGSGNAAFFSFAALTPKIAAFLKVDVVTLILPMQIMTSFGRTVSPITAAIVAIAGIAGVSPFQIVKRTAIPMAVAAIVNLVVTFYFLYF</sequence>
<evidence type="ECO:0000256" key="2">
    <source>
        <dbReference type="ARBA" id="ARBA00005275"/>
    </source>
</evidence>
<keyword evidence="5 8" id="KW-0812">Transmembrane</keyword>
<feature type="transmembrane region" description="Helical" evidence="8">
    <location>
        <begin position="374"/>
        <end position="398"/>
    </location>
</feature>
<keyword evidence="4" id="KW-1003">Cell membrane</keyword>
<dbReference type="AlphaFoldDB" id="A0AB35LCX6"/>